<keyword evidence="2" id="KW-1185">Reference proteome</keyword>
<evidence type="ECO:0000313" key="1">
    <source>
        <dbReference type="EMBL" id="TEB36873.1"/>
    </source>
</evidence>
<organism evidence="1 2">
    <name type="scientific">Coprinellus micaceus</name>
    <name type="common">Glistening ink-cap mushroom</name>
    <name type="synonym">Coprinus micaceus</name>
    <dbReference type="NCBI Taxonomy" id="71717"/>
    <lineage>
        <taxon>Eukaryota</taxon>
        <taxon>Fungi</taxon>
        <taxon>Dikarya</taxon>
        <taxon>Basidiomycota</taxon>
        <taxon>Agaricomycotina</taxon>
        <taxon>Agaricomycetes</taxon>
        <taxon>Agaricomycetidae</taxon>
        <taxon>Agaricales</taxon>
        <taxon>Agaricineae</taxon>
        <taxon>Psathyrellaceae</taxon>
        <taxon>Coprinellus</taxon>
    </lineage>
</organism>
<proteinExistence type="predicted"/>
<accession>A0A4Y7TRR4</accession>
<name>A0A4Y7TRR4_COPMI</name>
<dbReference type="Proteomes" id="UP000298030">
    <property type="component" value="Unassembled WGS sequence"/>
</dbReference>
<comment type="caution">
    <text evidence="1">The sequence shown here is derived from an EMBL/GenBank/DDBJ whole genome shotgun (WGS) entry which is preliminary data.</text>
</comment>
<protein>
    <submittedName>
        <fullName evidence="1">Uncharacterized protein</fullName>
    </submittedName>
</protein>
<gene>
    <name evidence="1" type="ORF">FA13DRAFT_1727248</name>
</gene>
<dbReference type="EMBL" id="QPFP01000005">
    <property type="protein sequence ID" value="TEB36873.1"/>
    <property type="molecule type" value="Genomic_DNA"/>
</dbReference>
<sequence length="97" mass="10944">MGTVRVWQEQPLCLPFGSGGTRFTHARHPTLYPRGPHQNLQLKRVLSTTSFQFLTANSAQLSKSSLHGQLLLKIHRFPLRVVVTGCTYSYPQLQVVI</sequence>
<evidence type="ECO:0000313" key="2">
    <source>
        <dbReference type="Proteomes" id="UP000298030"/>
    </source>
</evidence>
<reference evidence="1 2" key="1">
    <citation type="journal article" date="2019" name="Nat. Ecol. Evol.">
        <title>Megaphylogeny resolves global patterns of mushroom evolution.</title>
        <authorList>
            <person name="Varga T."/>
            <person name="Krizsan K."/>
            <person name="Foldi C."/>
            <person name="Dima B."/>
            <person name="Sanchez-Garcia M."/>
            <person name="Sanchez-Ramirez S."/>
            <person name="Szollosi G.J."/>
            <person name="Szarkandi J.G."/>
            <person name="Papp V."/>
            <person name="Albert L."/>
            <person name="Andreopoulos W."/>
            <person name="Angelini C."/>
            <person name="Antonin V."/>
            <person name="Barry K.W."/>
            <person name="Bougher N.L."/>
            <person name="Buchanan P."/>
            <person name="Buyck B."/>
            <person name="Bense V."/>
            <person name="Catcheside P."/>
            <person name="Chovatia M."/>
            <person name="Cooper J."/>
            <person name="Damon W."/>
            <person name="Desjardin D."/>
            <person name="Finy P."/>
            <person name="Geml J."/>
            <person name="Haridas S."/>
            <person name="Hughes K."/>
            <person name="Justo A."/>
            <person name="Karasinski D."/>
            <person name="Kautmanova I."/>
            <person name="Kiss B."/>
            <person name="Kocsube S."/>
            <person name="Kotiranta H."/>
            <person name="LaButti K.M."/>
            <person name="Lechner B.E."/>
            <person name="Liimatainen K."/>
            <person name="Lipzen A."/>
            <person name="Lukacs Z."/>
            <person name="Mihaltcheva S."/>
            <person name="Morgado L.N."/>
            <person name="Niskanen T."/>
            <person name="Noordeloos M.E."/>
            <person name="Ohm R.A."/>
            <person name="Ortiz-Santana B."/>
            <person name="Ovrebo C."/>
            <person name="Racz N."/>
            <person name="Riley R."/>
            <person name="Savchenko A."/>
            <person name="Shiryaev A."/>
            <person name="Soop K."/>
            <person name="Spirin V."/>
            <person name="Szebenyi C."/>
            <person name="Tomsovsky M."/>
            <person name="Tulloss R.E."/>
            <person name="Uehling J."/>
            <person name="Grigoriev I.V."/>
            <person name="Vagvolgyi C."/>
            <person name="Papp T."/>
            <person name="Martin F.M."/>
            <person name="Miettinen O."/>
            <person name="Hibbett D.S."/>
            <person name="Nagy L.G."/>
        </authorList>
    </citation>
    <scope>NUCLEOTIDE SEQUENCE [LARGE SCALE GENOMIC DNA]</scope>
    <source>
        <strain evidence="1 2">FP101781</strain>
    </source>
</reference>
<dbReference type="AlphaFoldDB" id="A0A4Y7TRR4"/>